<dbReference type="InterPro" id="IPR005053">
    <property type="entry name" value="MobA_MobL"/>
</dbReference>
<accession>A0ABS9ZCM9</accession>
<dbReference type="Gene3D" id="3.40.50.300">
    <property type="entry name" value="P-loop containing nucleotide triphosphate hydrolases"/>
    <property type="match status" value="2"/>
</dbReference>
<evidence type="ECO:0000256" key="1">
    <source>
        <dbReference type="ARBA" id="ARBA00010873"/>
    </source>
</evidence>
<sequence>MAIYHLSMKPISRASGRSSVAAAAYRAGEKLTNERDGLTHDFTRREGVEHAQIVIPQGSEAEWALDRSALWNAAEQADKRKDARVAREFEIALPHELSAERRLELTRAFAQGLADRYRTAVDFAIHAPHGATDVRNHHAHLMMTTRAVSAEGLGEKTAIERENKWLAAHAMASSQVQLREIRQAWEQVANEHLAQAGFEIRIDHRSHQERGLEIEPTEHMGVHATQMERRGKDVSRTRLDREAARRNAELIRQKPEQVLSIVTGERSVFDRRDVARALHRYIDGAEEFQNAFAKVMGSPALVELQAERRGPDGSVIEAARYSTREMVEIERGMAESAGRLVEAREHGAAWRHVEAALAARPFLSGEQREAVRHVTGEARLAVVVGLAGAGKSTMLSAAREAWEAEGYRVHGAALAGKAAEGLAESSGIAARTLASWEHGWQNGRGELSKGDVLVIDEAGMVSSRQLARFVGEAERVGAKIVLVGDPEQLQPIQAGAAFRAVAERVGFVELEGVRRQTADWQRQAAVDFARHRTAAGLAAYTERGAVRFAETRDDAVSAIVRDVVQDMRERPDGSRLVLAHRRADVRALNAAIREARQDAGALARGAEAGEVSFSTNDGERKFVAGDRVIFLE</sequence>
<dbReference type="Proteomes" id="UP001139104">
    <property type="component" value="Unassembled WGS sequence"/>
</dbReference>
<feature type="non-terminal residue" evidence="4">
    <location>
        <position position="632"/>
    </location>
</feature>
<dbReference type="Gene3D" id="2.30.30.940">
    <property type="match status" value="1"/>
</dbReference>
<dbReference type="Gene3D" id="3.30.930.30">
    <property type="match status" value="1"/>
</dbReference>
<feature type="domain" description="MobA/MobL protein" evidence="3">
    <location>
        <begin position="17"/>
        <end position="230"/>
    </location>
</feature>
<comment type="caution">
    <text evidence="4">The sequence shown here is derived from an EMBL/GenBank/DDBJ whole genome shotgun (WGS) entry which is preliminary data.</text>
</comment>
<dbReference type="Pfam" id="PF03389">
    <property type="entry name" value="MobA_MobL"/>
    <property type="match status" value="1"/>
</dbReference>
<dbReference type="EMBL" id="JAIVFP010000004">
    <property type="protein sequence ID" value="MCI4685086.1"/>
    <property type="molecule type" value="Genomic_DNA"/>
</dbReference>
<evidence type="ECO:0000313" key="4">
    <source>
        <dbReference type="EMBL" id="MCI4685086.1"/>
    </source>
</evidence>
<dbReference type="Pfam" id="PF13604">
    <property type="entry name" value="AAA_30"/>
    <property type="match status" value="1"/>
</dbReference>
<evidence type="ECO:0000256" key="2">
    <source>
        <dbReference type="ARBA" id="ARBA00022971"/>
    </source>
</evidence>
<dbReference type="NCBIfam" id="TIGR02768">
    <property type="entry name" value="TraA_Ti"/>
    <property type="match status" value="1"/>
</dbReference>
<dbReference type="InterPro" id="IPR014136">
    <property type="entry name" value="TraA_Ti"/>
</dbReference>
<dbReference type="CDD" id="cd17933">
    <property type="entry name" value="DEXSc_RecD-like"/>
    <property type="match status" value="1"/>
</dbReference>
<dbReference type="RefSeq" id="WP_243069103.1">
    <property type="nucleotide sequence ID" value="NZ_JAIVFP010000004.1"/>
</dbReference>
<dbReference type="SUPFAM" id="SSF52540">
    <property type="entry name" value="P-loop containing nucleoside triphosphate hydrolases"/>
    <property type="match status" value="2"/>
</dbReference>
<evidence type="ECO:0000259" key="3">
    <source>
        <dbReference type="Pfam" id="PF03389"/>
    </source>
</evidence>
<keyword evidence="5" id="KW-1185">Reference proteome</keyword>
<reference evidence="4" key="1">
    <citation type="journal article" date="2022" name="ISME J.">
        <title>Identification of active gaseous-alkane degraders at natural gas seeps.</title>
        <authorList>
            <person name="Farhan Ul Haque M."/>
            <person name="Hernandez M."/>
            <person name="Crombie A.T."/>
            <person name="Murrell J.C."/>
        </authorList>
    </citation>
    <scope>NUCLEOTIDE SEQUENCE</scope>
    <source>
        <strain evidence="4">PC2</strain>
    </source>
</reference>
<dbReference type="NCBIfam" id="NF041496">
    <property type="entry name" value="MobQ"/>
    <property type="match status" value="1"/>
</dbReference>
<name>A0ABS9ZCM9_9HYPH</name>
<dbReference type="InterPro" id="IPR027417">
    <property type="entry name" value="P-loop_NTPase"/>
</dbReference>
<proteinExistence type="inferred from homology"/>
<protein>
    <submittedName>
        <fullName evidence="4">Ti-type conjugative transfer relaxase TraA</fullName>
    </submittedName>
</protein>
<comment type="similarity">
    <text evidence="1">Belongs to the MobA/MobL family.</text>
</comment>
<gene>
    <name evidence="4" type="primary">traA</name>
    <name evidence="4" type="ORF">K2U94_20390</name>
</gene>
<evidence type="ECO:0000313" key="5">
    <source>
        <dbReference type="Proteomes" id="UP001139104"/>
    </source>
</evidence>
<organism evidence="4 5">
    <name type="scientific">Candidatus Rhodoblastus alkanivorans</name>
    <dbReference type="NCBI Taxonomy" id="2954117"/>
    <lineage>
        <taxon>Bacteria</taxon>
        <taxon>Pseudomonadati</taxon>
        <taxon>Pseudomonadota</taxon>
        <taxon>Alphaproteobacteria</taxon>
        <taxon>Hyphomicrobiales</taxon>
        <taxon>Rhodoblastaceae</taxon>
        <taxon>Rhodoblastus</taxon>
    </lineage>
</organism>
<keyword evidence="2" id="KW-0184">Conjugation</keyword>